<evidence type="ECO:0000313" key="2">
    <source>
        <dbReference type="Proteomes" id="UP000269923"/>
    </source>
</evidence>
<organism evidence="1 2">
    <name type="scientific">Conchiformibius steedae</name>
    <dbReference type="NCBI Taxonomy" id="153493"/>
    <lineage>
        <taxon>Bacteria</taxon>
        <taxon>Pseudomonadati</taxon>
        <taxon>Pseudomonadota</taxon>
        <taxon>Betaproteobacteria</taxon>
        <taxon>Neisseriales</taxon>
        <taxon>Neisseriaceae</taxon>
        <taxon>Conchiformibius</taxon>
    </lineage>
</organism>
<dbReference type="STRING" id="1121352.GCA_000620925_01499"/>
<protein>
    <submittedName>
        <fullName evidence="1">Uncharacterized protein</fullName>
    </submittedName>
</protein>
<sequence length="87" mass="10151">MIKKEMRRATQRKDWDTVQKLENILKTREERQKIRTERELAKEHLAKAQAETRKLNYDVRFSFAAMIFGAVGALSGLVALVKSFINK</sequence>
<evidence type="ECO:0000313" key="1">
    <source>
        <dbReference type="EMBL" id="RRD90092.1"/>
    </source>
</evidence>
<name>A0A3P2A3R7_9NEIS</name>
<reference evidence="1 2" key="1">
    <citation type="submission" date="2018-11" db="EMBL/GenBank/DDBJ databases">
        <title>Genomes From Bacteria Associated with the Canine Oral Cavity: a Test Case for Automated Genome-Based Taxonomic Assignment.</title>
        <authorList>
            <person name="Coil D.A."/>
            <person name="Jospin G."/>
            <person name="Darling A.E."/>
            <person name="Wallis C."/>
            <person name="Davis I.J."/>
            <person name="Harris S."/>
            <person name="Eisen J.A."/>
            <person name="Holcombe L.J."/>
            <person name="O'Flynn C."/>
        </authorList>
    </citation>
    <scope>NUCLEOTIDE SEQUENCE [LARGE SCALE GENOMIC DNA]</scope>
    <source>
        <strain evidence="1 2">COT-280</strain>
    </source>
</reference>
<dbReference type="OrthoDB" id="9938753at2"/>
<proteinExistence type="predicted"/>
<dbReference type="EMBL" id="RQYC01000008">
    <property type="protein sequence ID" value="RRD90092.1"/>
    <property type="molecule type" value="Genomic_DNA"/>
</dbReference>
<dbReference type="AlphaFoldDB" id="A0A3P2A3R7"/>
<gene>
    <name evidence="1" type="ORF">EII21_06635</name>
</gene>
<keyword evidence="2" id="KW-1185">Reference proteome</keyword>
<dbReference type="Proteomes" id="UP000269923">
    <property type="component" value="Unassembled WGS sequence"/>
</dbReference>
<dbReference type="RefSeq" id="WP_027022619.1">
    <property type="nucleotide sequence ID" value="NZ_CP059563.1"/>
</dbReference>
<accession>A0A3P2A3R7</accession>
<comment type="caution">
    <text evidence="1">The sequence shown here is derived from an EMBL/GenBank/DDBJ whole genome shotgun (WGS) entry which is preliminary data.</text>
</comment>